<accession>A0A0B6VTN6</accession>
<evidence type="ECO:0000313" key="2">
    <source>
        <dbReference type="Proteomes" id="UP000204657"/>
    </source>
</evidence>
<sequence>MLYDPYGDSEDGVIIVKTEVGDLSDGKLDLEIAEWHTVKNGIIMHQGDDTIALDAEQVEALYQIIKHNR</sequence>
<protein>
    <submittedName>
        <fullName evidence="1">Uncharacterized protein</fullName>
    </submittedName>
</protein>
<keyword evidence="2" id="KW-1185">Reference proteome</keyword>
<reference evidence="1 2" key="1">
    <citation type="submission" date="2015-02" db="EMBL/GenBank/DDBJ databases">
        <title>Complete genome sequences of Edwardsiella bacteriophages, PEi20 and PEi26.</title>
        <authorList>
            <person name="Yasuike M."/>
            <person name="Nishiki I."/>
            <person name="Iwasaki Y."/>
            <person name="Nakamura Y."/>
            <person name="Fujiwara A."/>
            <person name="Hassan E.S."/>
            <person name="Mahmoud M.M."/>
            <person name="Kawato Y."/>
            <person name="Nagai S."/>
            <person name="Kobayashi T."/>
            <person name="Ototake M."/>
            <person name="Nakai T."/>
        </authorList>
    </citation>
    <scope>NUCLEOTIDE SEQUENCE [LARGE SCALE GENOMIC DNA]</scope>
</reference>
<proteinExistence type="predicted"/>
<dbReference type="EMBL" id="AP014714">
    <property type="protein sequence ID" value="BAQ22756.1"/>
    <property type="molecule type" value="Genomic_DNA"/>
</dbReference>
<name>A0A0B6VTN6_9CAUD</name>
<dbReference type="InterPro" id="IPR055613">
    <property type="entry name" value="DUF7189"/>
</dbReference>
<dbReference type="Pfam" id="PF23819">
    <property type="entry name" value="DUF7189"/>
    <property type="match status" value="1"/>
</dbReference>
<dbReference type="Proteomes" id="UP000204657">
    <property type="component" value="Segment"/>
</dbReference>
<evidence type="ECO:0000313" key="1">
    <source>
        <dbReference type="EMBL" id="BAQ22756.1"/>
    </source>
</evidence>
<dbReference type="RefSeq" id="YP_009190264.1">
    <property type="nucleotide sequence ID" value="NC_028683.1"/>
</dbReference>
<dbReference type="GeneID" id="26519219"/>
<dbReference type="KEGG" id="vg:26519219"/>
<organism evidence="1 2">
    <name type="scientific">Edwardsiella phage PEi20</name>
    <dbReference type="NCBI Taxonomy" id="1608310"/>
    <lineage>
        <taxon>Viruses</taxon>
        <taxon>Duplodnaviria</taxon>
        <taxon>Heunggongvirae</taxon>
        <taxon>Uroviricota</taxon>
        <taxon>Caudoviricetes</taxon>
        <taxon>Pantevenvirales</taxon>
        <taxon>Straboviridae</taxon>
        <taxon>Tevenvirinae</taxon>
        <taxon>Kanagawavirus</taxon>
        <taxon>Kanagawavirus pei20</taxon>
    </lineage>
</organism>
<dbReference type="OrthoDB" id="22986at10239"/>